<proteinExistence type="predicted"/>
<dbReference type="InterPro" id="IPR027417">
    <property type="entry name" value="P-loop_NTPase"/>
</dbReference>
<dbReference type="Proteomes" id="UP000823858">
    <property type="component" value="Unassembled WGS sequence"/>
</dbReference>
<sequence>MAVSVDGHAADATDATGEMGAQLSGGQRQRLALARALGADAPVLVLHDPTTAVDSVTEQAIASRIAGVRTGCTTVLVASSPALLGACDRVVDVRDGHEAPACRSRPAGTPGGCSRNWDVATSRC</sequence>
<accession>A0A9D2QGC7</accession>
<evidence type="ECO:0000313" key="2">
    <source>
        <dbReference type="EMBL" id="HJC85564.1"/>
    </source>
</evidence>
<reference evidence="2" key="1">
    <citation type="journal article" date="2021" name="PeerJ">
        <title>Extensive microbial diversity within the chicken gut microbiome revealed by metagenomics and culture.</title>
        <authorList>
            <person name="Gilroy R."/>
            <person name="Ravi A."/>
            <person name="Getino M."/>
            <person name="Pursley I."/>
            <person name="Horton D.L."/>
            <person name="Alikhan N.F."/>
            <person name="Baker D."/>
            <person name="Gharbi K."/>
            <person name="Hall N."/>
            <person name="Watson M."/>
            <person name="Adriaenssens E.M."/>
            <person name="Foster-Nyarko E."/>
            <person name="Jarju S."/>
            <person name="Secka A."/>
            <person name="Antonio M."/>
            <person name="Oren A."/>
            <person name="Chaudhuri R.R."/>
            <person name="La Ragione R."/>
            <person name="Hildebrand F."/>
            <person name="Pallen M.J."/>
        </authorList>
    </citation>
    <scope>NUCLEOTIDE SEQUENCE</scope>
    <source>
        <strain evidence="2">ChiHjej13B12-4958</strain>
    </source>
</reference>
<dbReference type="InterPro" id="IPR039421">
    <property type="entry name" value="Type_1_exporter"/>
</dbReference>
<organism evidence="2 3">
    <name type="scientific">Candidatus Corynebacterium faecigallinarum</name>
    <dbReference type="NCBI Taxonomy" id="2838528"/>
    <lineage>
        <taxon>Bacteria</taxon>
        <taxon>Bacillati</taxon>
        <taxon>Actinomycetota</taxon>
        <taxon>Actinomycetes</taxon>
        <taxon>Mycobacteriales</taxon>
        <taxon>Corynebacteriaceae</taxon>
        <taxon>Corynebacterium</taxon>
    </lineage>
</organism>
<dbReference type="EMBL" id="DWVP01000020">
    <property type="protein sequence ID" value="HJC85564.1"/>
    <property type="molecule type" value="Genomic_DNA"/>
</dbReference>
<keyword evidence="2" id="KW-0547">Nucleotide-binding</keyword>
<feature type="domain" description="ABC transporter" evidence="1">
    <location>
        <begin position="14"/>
        <end position="50"/>
    </location>
</feature>
<protein>
    <submittedName>
        <fullName evidence="2">ATP-binding cassette domain-containing protein</fullName>
    </submittedName>
</protein>
<evidence type="ECO:0000259" key="1">
    <source>
        <dbReference type="Pfam" id="PF00005"/>
    </source>
</evidence>
<dbReference type="AlphaFoldDB" id="A0A9D2QGC7"/>
<keyword evidence="2" id="KW-0067">ATP-binding</keyword>
<dbReference type="Gene3D" id="3.40.50.300">
    <property type="entry name" value="P-loop containing nucleotide triphosphate hydrolases"/>
    <property type="match status" value="1"/>
</dbReference>
<dbReference type="GO" id="GO:0005524">
    <property type="term" value="F:ATP binding"/>
    <property type="evidence" value="ECO:0007669"/>
    <property type="project" value="UniProtKB-KW"/>
</dbReference>
<name>A0A9D2QGC7_9CORY</name>
<dbReference type="InterPro" id="IPR003439">
    <property type="entry name" value="ABC_transporter-like_ATP-bd"/>
</dbReference>
<dbReference type="GO" id="GO:0015421">
    <property type="term" value="F:ABC-type oligopeptide transporter activity"/>
    <property type="evidence" value="ECO:0007669"/>
    <property type="project" value="TreeGrafter"/>
</dbReference>
<dbReference type="PANTHER" id="PTHR43394:SF1">
    <property type="entry name" value="ATP-BINDING CASSETTE SUB-FAMILY B MEMBER 10, MITOCHONDRIAL"/>
    <property type="match status" value="1"/>
</dbReference>
<dbReference type="PANTHER" id="PTHR43394">
    <property type="entry name" value="ATP-DEPENDENT PERMEASE MDL1, MITOCHONDRIAL"/>
    <property type="match status" value="1"/>
</dbReference>
<comment type="caution">
    <text evidence="2">The sequence shown here is derived from an EMBL/GenBank/DDBJ whole genome shotgun (WGS) entry which is preliminary data.</text>
</comment>
<reference evidence="2" key="2">
    <citation type="submission" date="2021-04" db="EMBL/GenBank/DDBJ databases">
        <authorList>
            <person name="Gilroy R."/>
        </authorList>
    </citation>
    <scope>NUCLEOTIDE SEQUENCE</scope>
    <source>
        <strain evidence="2">ChiHjej13B12-4958</strain>
    </source>
</reference>
<dbReference type="Pfam" id="PF00005">
    <property type="entry name" value="ABC_tran"/>
    <property type="match status" value="1"/>
</dbReference>
<dbReference type="GO" id="GO:0016887">
    <property type="term" value="F:ATP hydrolysis activity"/>
    <property type="evidence" value="ECO:0007669"/>
    <property type="project" value="InterPro"/>
</dbReference>
<evidence type="ECO:0000313" key="3">
    <source>
        <dbReference type="Proteomes" id="UP000823858"/>
    </source>
</evidence>
<dbReference type="SUPFAM" id="SSF52540">
    <property type="entry name" value="P-loop containing nucleoside triphosphate hydrolases"/>
    <property type="match status" value="1"/>
</dbReference>
<gene>
    <name evidence="2" type="ORF">H9751_08480</name>
</gene>